<evidence type="ECO:0000313" key="7">
    <source>
        <dbReference type="EMBL" id="GAT32715.1"/>
    </source>
</evidence>
<dbReference type="GO" id="GO:0006542">
    <property type="term" value="P:glutamine biosynthetic process"/>
    <property type="evidence" value="ECO:0007669"/>
    <property type="project" value="InterPro"/>
</dbReference>
<comment type="cofactor">
    <cofactor evidence="1">
        <name>Mg(2+)</name>
        <dbReference type="ChEBI" id="CHEBI:18420"/>
    </cofactor>
</comment>
<dbReference type="SUPFAM" id="SSF54368">
    <property type="entry name" value="Glutamine synthetase, N-terminal domain"/>
    <property type="match status" value="1"/>
</dbReference>
<comment type="caution">
    <text evidence="7">The sequence shown here is derived from an EMBL/GenBank/DDBJ whole genome shotgun (WGS) entry which is preliminary data.</text>
</comment>
<comment type="similarity">
    <text evidence="4 5">Belongs to the glutamine synthetase family.</text>
</comment>
<dbReference type="STRING" id="690879.TSACC_21115"/>
<evidence type="ECO:0000259" key="6">
    <source>
        <dbReference type="PROSITE" id="PS51987"/>
    </source>
</evidence>
<dbReference type="InterPro" id="IPR014746">
    <property type="entry name" value="Gln_synth/guanido_kin_cat_dom"/>
</dbReference>
<accession>A0A146G4L4</accession>
<dbReference type="SUPFAM" id="SSF55931">
    <property type="entry name" value="Glutamine synthetase/guanido kinase"/>
    <property type="match status" value="1"/>
</dbReference>
<dbReference type="InterPro" id="IPR027303">
    <property type="entry name" value="Gln_synth_gly_rich_site"/>
</dbReference>
<protein>
    <submittedName>
        <fullName evidence="7">Glutamine synthetase</fullName>
    </submittedName>
</protein>
<dbReference type="Gene3D" id="3.30.590.10">
    <property type="entry name" value="Glutamine synthetase/guanido kinase, catalytic domain"/>
    <property type="match status" value="1"/>
</dbReference>
<evidence type="ECO:0000313" key="8">
    <source>
        <dbReference type="Proteomes" id="UP000076023"/>
    </source>
</evidence>
<dbReference type="InterPro" id="IPR017536">
    <property type="entry name" value="Glutamine_synthetase_typeIII"/>
</dbReference>
<organism evidence="7 8">
    <name type="scientific">Terrimicrobium sacchariphilum</name>
    <dbReference type="NCBI Taxonomy" id="690879"/>
    <lineage>
        <taxon>Bacteria</taxon>
        <taxon>Pseudomonadati</taxon>
        <taxon>Verrucomicrobiota</taxon>
        <taxon>Terrimicrobiia</taxon>
        <taxon>Terrimicrobiales</taxon>
        <taxon>Terrimicrobiaceae</taxon>
        <taxon>Terrimicrobium</taxon>
    </lineage>
</organism>
<evidence type="ECO:0000256" key="3">
    <source>
        <dbReference type="ARBA" id="ARBA00022842"/>
    </source>
</evidence>
<reference evidence="8" key="1">
    <citation type="journal article" date="2017" name="Genome Announc.">
        <title>Draft Genome Sequence of Terrimicrobium sacchariphilum NM-5T, a Facultative Anaerobic Soil Bacterium of the Class Spartobacteria.</title>
        <authorList>
            <person name="Qiu Y.L."/>
            <person name="Tourlousse D.M."/>
            <person name="Matsuura N."/>
            <person name="Ohashi A."/>
            <person name="Sekiguchi Y."/>
        </authorList>
    </citation>
    <scope>NUCLEOTIDE SEQUENCE [LARGE SCALE GENOMIC DNA]</scope>
    <source>
        <strain evidence="8">NM-5</strain>
    </source>
</reference>
<dbReference type="PROSITE" id="PS00181">
    <property type="entry name" value="GLNA_ATP"/>
    <property type="match status" value="1"/>
</dbReference>
<dbReference type="PANTHER" id="PTHR43785">
    <property type="entry name" value="GAMMA-GLUTAMYLPUTRESCINE SYNTHETASE"/>
    <property type="match status" value="1"/>
</dbReference>
<dbReference type="PROSITE" id="PS51987">
    <property type="entry name" value="GS_CATALYTIC"/>
    <property type="match status" value="1"/>
</dbReference>
<dbReference type="InterPro" id="IPR036651">
    <property type="entry name" value="Gln_synt_N_sf"/>
</dbReference>
<dbReference type="NCBIfam" id="TIGR03105">
    <property type="entry name" value="gln_synth_III"/>
    <property type="match status" value="1"/>
</dbReference>
<dbReference type="OrthoDB" id="9807095at2"/>
<sequence>MGAVDAIKQDLLAKGVKYCIGAYVDIHGVPKGKIVPISHFEDFASGSELYTGYALDGLGQSPNDDEIASVPDLERGIQLPWQKEVAWFPADNTYHGEPYLLNTRTLLKKVLADAAAKGWKFNLGIECEVYFLKLTDEGGLAVENSDDNLMKPCYDVKRFLDSYGLIDEIASTIEELGWGLYSFDHEDGNGQFEFDFEYSDALTMCDRYVFFRYMAKKIAAKHGLIATFMPKPFADKTGNGAHFNMSLADIETGANLFKQADRSDPHGLGLSQLGYQYTAGILKHGRALCAAWAPTVNSYKRLVRRGLMGYYSWAPVFNSFGTNNRTNSVRIPMAGGRVESRNADSACNPYLAAALALAAGMEGIEGQLDPGAPRSENLYAYSDEELKNIGVQSLPRSLGEAIDAFAGDPFITQVLGQELRDEFIKYKSAEWEEYNLTISPWEIKKYARLY</sequence>
<dbReference type="Proteomes" id="UP000076023">
    <property type="component" value="Unassembled WGS sequence"/>
</dbReference>
<proteinExistence type="inferred from homology"/>
<dbReference type="InParanoid" id="A0A146G4L4"/>
<dbReference type="AlphaFoldDB" id="A0A146G4L4"/>
<dbReference type="GO" id="GO:0004356">
    <property type="term" value="F:glutamine synthetase activity"/>
    <property type="evidence" value="ECO:0007669"/>
    <property type="project" value="InterPro"/>
</dbReference>
<dbReference type="PANTHER" id="PTHR43785:SF12">
    <property type="entry name" value="TYPE-1 GLUTAMINE SYNTHETASE 2"/>
    <property type="match status" value="1"/>
</dbReference>
<name>A0A146G4L4_TERSA</name>
<evidence type="ECO:0000256" key="1">
    <source>
        <dbReference type="ARBA" id="ARBA00001946"/>
    </source>
</evidence>
<dbReference type="SMART" id="SM01230">
    <property type="entry name" value="Gln-synt_C"/>
    <property type="match status" value="1"/>
</dbReference>
<keyword evidence="3" id="KW-0460">Magnesium</keyword>
<evidence type="ECO:0000256" key="2">
    <source>
        <dbReference type="ARBA" id="ARBA00022598"/>
    </source>
</evidence>
<keyword evidence="8" id="KW-1185">Reference proteome</keyword>
<keyword evidence="2" id="KW-0436">Ligase</keyword>
<dbReference type="RefSeq" id="WP_075080591.1">
    <property type="nucleotide sequence ID" value="NZ_BDCO01000002.1"/>
</dbReference>
<feature type="domain" description="GS catalytic" evidence="6">
    <location>
        <begin position="103"/>
        <end position="450"/>
    </location>
</feature>
<dbReference type="EMBL" id="BDCO01000002">
    <property type="protein sequence ID" value="GAT32715.1"/>
    <property type="molecule type" value="Genomic_DNA"/>
</dbReference>
<evidence type="ECO:0000256" key="5">
    <source>
        <dbReference type="RuleBase" id="RU000384"/>
    </source>
</evidence>
<dbReference type="Pfam" id="PF00120">
    <property type="entry name" value="Gln-synt_C"/>
    <property type="match status" value="1"/>
</dbReference>
<dbReference type="InterPro" id="IPR008146">
    <property type="entry name" value="Gln_synth_cat_dom"/>
</dbReference>
<evidence type="ECO:0000256" key="4">
    <source>
        <dbReference type="PROSITE-ProRule" id="PRU01331"/>
    </source>
</evidence>
<gene>
    <name evidence="7" type="ORF">TSACC_21115</name>
</gene>
<dbReference type="FunCoup" id="A0A146G4L4">
    <property type="interactions" value="534"/>
</dbReference>
<dbReference type="Gene3D" id="3.10.20.70">
    <property type="entry name" value="Glutamine synthetase, N-terminal domain"/>
    <property type="match status" value="1"/>
</dbReference>